<reference evidence="4 5" key="1">
    <citation type="submission" date="2017-11" db="EMBL/GenBank/DDBJ databases">
        <title>Isolation and Characterization of Methanofollis Species from Methane Seep Offshore SW Taiwan.</title>
        <authorList>
            <person name="Teng N.-H."/>
            <person name="Lai M.-C."/>
            <person name="Chen S.-C."/>
        </authorList>
    </citation>
    <scope>NUCLEOTIDE SEQUENCE [LARGE SCALE GENOMIC DNA]</scope>
    <source>
        <strain evidence="4 5">FWC-SCC2</strain>
    </source>
</reference>
<dbReference type="OrthoDB" id="111995at2157"/>
<gene>
    <name evidence="4" type="ORF">CUJ86_07235</name>
</gene>
<dbReference type="RefSeq" id="WP_130646908.1">
    <property type="nucleotide sequence ID" value="NZ_PGCL01000003.1"/>
</dbReference>
<dbReference type="PANTHER" id="PTHR35526">
    <property type="entry name" value="ANTI-SIGMA-F FACTOR RSBW-RELATED"/>
    <property type="match status" value="1"/>
</dbReference>
<protein>
    <submittedName>
        <fullName evidence="4">ATP-binding protein</fullName>
    </submittedName>
</protein>
<keyword evidence="1" id="KW-0808">Transferase</keyword>
<sequence length="137" mass="15083">MDGICIEAVISSLPEALAYVRTALAASRVPEHAAMEVELAVDEAVTNIIMHGFAGGGGRIRVLCTFDEEEITIRIEDRAPPFDPTGAEAPDTDADIDERPIGGLGIHFIRQMTDEMQYRRQNGRNILILKKHVQEGR</sequence>
<comment type="caution">
    <text evidence="4">The sequence shown here is derived from an EMBL/GenBank/DDBJ whole genome shotgun (WGS) entry which is preliminary data.</text>
</comment>
<name>A0A483CXA5_9EURY</name>
<evidence type="ECO:0000256" key="2">
    <source>
        <dbReference type="SAM" id="MobiDB-lite"/>
    </source>
</evidence>
<dbReference type="Pfam" id="PF13581">
    <property type="entry name" value="HATPase_c_2"/>
    <property type="match status" value="1"/>
</dbReference>
<feature type="domain" description="Histidine kinase/HSP90-like ATPase" evidence="3">
    <location>
        <begin position="10"/>
        <end position="131"/>
    </location>
</feature>
<dbReference type="EMBL" id="PGCL01000003">
    <property type="protein sequence ID" value="TAJ43853.1"/>
    <property type="molecule type" value="Genomic_DNA"/>
</dbReference>
<organism evidence="4 5">
    <name type="scientific">Methanofollis fontis</name>
    <dbReference type="NCBI Taxonomy" id="2052832"/>
    <lineage>
        <taxon>Archaea</taxon>
        <taxon>Methanobacteriati</taxon>
        <taxon>Methanobacteriota</taxon>
        <taxon>Stenosarchaea group</taxon>
        <taxon>Methanomicrobia</taxon>
        <taxon>Methanomicrobiales</taxon>
        <taxon>Methanomicrobiaceae</taxon>
        <taxon>Methanofollis</taxon>
    </lineage>
</organism>
<keyword evidence="1" id="KW-0418">Kinase</keyword>
<keyword evidence="5" id="KW-1185">Reference proteome</keyword>
<accession>A0A483CXA5</accession>
<dbReference type="InterPro" id="IPR050267">
    <property type="entry name" value="Anti-sigma-factor_SerPK"/>
</dbReference>
<dbReference type="AlphaFoldDB" id="A0A483CXA5"/>
<evidence type="ECO:0000313" key="5">
    <source>
        <dbReference type="Proteomes" id="UP000292580"/>
    </source>
</evidence>
<feature type="region of interest" description="Disordered" evidence="2">
    <location>
        <begin position="77"/>
        <end position="98"/>
    </location>
</feature>
<dbReference type="Gene3D" id="3.30.565.10">
    <property type="entry name" value="Histidine kinase-like ATPase, C-terminal domain"/>
    <property type="match status" value="1"/>
</dbReference>
<dbReference type="GO" id="GO:0004674">
    <property type="term" value="F:protein serine/threonine kinase activity"/>
    <property type="evidence" value="ECO:0007669"/>
    <property type="project" value="UniProtKB-KW"/>
</dbReference>
<evidence type="ECO:0000313" key="4">
    <source>
        <dbReference type="EMBL" id="TAJ43853.1"/>
    </source>
</evidence>
<dbReference type="InterPro" id="IPR003594">
    <property type="entry name" value="HATPase_dom"/>
</dbReference>
<dbReference type="PANTHER" id="PTHR35526:SF6">
    <property type="entry name" value="SLR1861 PROTEIN"/>
    <property type="match status" value="1"/>
</dbReference>
<dbReference type="Proteomes" id="UP000292580">
    <property type="component" value="Unassembled WGS sequence"/>
</dbReference>
<evidence type="ECO:0000256" key="1">
    <source>
        <dbReference type="ARBA" id="ARBA00022527"/>
    </source>
</evidence>
<dbReference type="SUPFAM" id="SSF55874">
    <property type="entry name" value="ATPase domain of HSP90 chaperone/DNA topoisomerase II/histidine kinase"/>
    <property type="match status" value="1"/>
</dbReference>
<dbReference type="CDD" id="cd16936">
    <property type="entry name" value="HATPase_RsbW-like"/>
    <property type="match status" value="1"/>
</dbReference>
<keyword evidence="4" id="KW-0547">Nucleotide-binding</keyword>
<keyword evidence="1" id="KW-0723">Serine/threonine-protein kinase</keyword>
<proteinExistence type="predicted"/>
<evidence type="ECO:0000259" key="3">
    <source>
        <dbReference type="Pfam" id="PF13581"/>
    </source>
</evidence>
<keyword evidence="4" id="KW-0067">ATP-binding</keyword>
<dbReference type="InterPro" id="IPR036890">
    <property type="entry name" value="HATPase_C_sf"/>
</dbReference>
<dbReference type="GO" id="GO:0005524">
    <property type="term" value="F:ATP binding"/>
    <property type="evidence" value="ECO:0007669"/>
    <property type="project" value="UniProtKB-KW"/>
</dbReference>